<feature type="region of interest" description="Disordered" evidence="1">
    <location>
        <begin position="429"/>
        <end position="486"/>
    </location>
</feature>
<feature type="compositionally biased region" description="Polar residues" evidence="1">
    <location>
        <begin position="280"/>
        <end position="292"/>
    </location>
</feature>
<dbReference type="Pfam" id="PF26639">
    <property type="entry name" value="Het-6_barrel"/>
    <property type="match status" value="1"/>
</dbReference>
<evidence type="ECO:0000313" key="4">
    <source>
        <dbReference type="Proteomes" id="UP000316270"/>
    </source>
</evidence>
<feature type="region of interest" description="Disordered" evidence="1">
    <location>
        <begin position="279"/>
        <end position="306"/>
    </location>
</feature>
<dbReference type="OrthoDB" id="4850726at2759"/>
<dbReference type="Pfam" id="PF06985">
    <property type="entry name" value="HET"/>
    <property type="match status" value="1"/>
</dbReference>
<evidence type="ECO:0000259" key="2">
    <source>
        <dbReference type="Pfam" id="PF06985"/>
    </source>
</evidence>
<gene>
    <name evidence="3" type="ORF">FKW77_010822</name>
</gene>
<protein>
    <recommendedName>
        <fullName evidence="2">Heterokaryon incompatibility domain-containing protein</fullName>
    </recommendedName>
</protein>
<feature type="compositionally biased region" description="Basic and acidic residues" evidence="1">
    <location>
        <begin position="443"/>
        <end position="476"/>
    </location>
</feature>
<dbReference type="PANTHER" id="PTHR24148:SF64">
    <property type="entry name" value="HETEROKARYON INCOMPATIBILITY DOMAIN-CONTAINING PROTEIN"/>
    <property type="match status" value="1"/>
</dbReference>
<name>A0A517KYJ3_9PEZI</name>
<feature type="domain" description="Heterokaryon incompatibility" evidence="2">
    <location>
        <begin position="627"/>
        <end position="787"/>
    </location>
</feature>
<reference evidence="3 4" key="1">
    <citation type="submission" date="2019-07" db="EMBL/GenBank/DDBJ databases">
        <title>Finished genome of Venturia effusa.</title>
        <authorList>
            <person name="Young C.A."/>
            <person name="Cox M.P."/>
            <person name="Ganley A.R.D."/>
            <person name="David W.J."/>
        </authorList>
    </citation>
    <scope>NUCLEOTIDE SEQUENCE [LARGE SCALE GENOMIC DNA]</scope>
    <source>
        <strain evidence="4">albino</strain>
    </source>
</reference>
<organism evidence="3 4">
    <name type="scientific">Venturia effusa</name>
    <dbReference type="NCBI Taxonomy" id="50376"/>
    <lineage>
        <taxon>Eukaryota</taxon>
        <taxon>Fungi</taxon>
        <taxon>Dikarya</taxon>
        <taxon>Ascomycota</taxon>
        <taxon>Pezizomycotina</taxon>
        <taxon>Dothideomycetes</taxon>
        <taxon>Pleosporomycetidae</taxon>
        <taxon>Venturiales</taxon>
        <taxon>Venturiaceae</taxon>
        <taxon>Venturia</taxon>
    </lineage>
</organism>
<evidence type="ECO:0000313" key="3">
    <source>
        <dbReference type="EMBL" id="QDS68455.1"/>
    </source>
</evidence>
<proteinExistence type="predicted"/>
<keyword evidence="4" id="KW-1185">Reference proteome</keyword>
<dbReference type="Proteomes" id="UP000316270">
    <property type="component" value="Chromosome 1"/>
</dbReference>
<dbReference type="InterPro" id="IPR010730">
    <property type="entry name" value="HET"/>
</dbReference>
<dbReference type="STRING" id="50376.A0A517KYJ3"/>
<dbReference type="InterPro" id="IPR052895">
    <property type="entry name" value="HetReg/Transcr_Mod"/>
</dbReference>
<dbReference type="PANTHER" id="PTHR24148">
    <property type="entry name" value="ANKYRIN REPEAT DOMAIN-CONTAINING PROTEIN 39 HOMOLOG-RELATED"/>
    <property type="match status" value="1"/>
</dbReference>
<dbReference type="EMBL" id="CP042185">
    <property type="protein sequence ID" value="QDS68455.1"/>
    <property type="molecule type" value="Genomic_DNA"/>
</dbReference>
<evidence type="ECO:0000256" key="1">
    <source>
        <dbReference type="SAM" id="MobiDB-lite"/>
    </source>
</evidence>
<feature type="compositionally biased region" description="Basic and acidic residues" evidence="1">
    <location>
        <begin position="355"/>
        <end position="371"/>
    </location>
</feature>
<sequence>MPYEILVHISAPTTKRGDDLYRDEALAYRDFKPSRKLFLDERDGRKAAAIFRHPRYHVLKEEKVQDIQGAPLETYGLDSFSMTEPDSSNQVSRQCETQVILDTQQAIGVLNSQISTITNSFYDGTTLSLTEHRPAKRPRTAEAILEPFFSGRDDLQDPDYPPSNHSPHSLALTTSFSALDQISSLLPDSYGLSKSDSIQNSGQKKNGMNLSLYPATPPKLRQGFSTAYYTADNNDAAALLLGLRTEGILEISHMSPGRNESPTAGKSRAPFRDRLIAPAQQGSDSSRQQTPDASLPFEPSSVNCSDGEIQSPIFERALMNSSDPALTEAYVALKGVRGKLSLEAVSVNSPSRGSLVKDTRDNGVDTNEPDHGTNIFHACHVSEMEGHEISIERTNSRRSSISVEKNRMIDGTTKRKMAHQTLIRLPVEESDFKSRRNGSLSSYHEDAIPEIRDRQITQSRKPDKIDISRRSSKEPQESVIPDCNGNPEKLLNGFMTMPAPKIVIVPPPSIPTGGKLDKRLEKLLQEINGLPVEVFSPKAPVGLDGPVTFVTPIIASFYAKAELRKRWTRMLLVSPGAQITPALPTYKYDPIDEHVDQFRFLKLHPGPKSAAIQIEIGIFSPHQLPFYEALSYTWGDLSDTGLISVGLDPAKTLSVTRNLYDALLHLRYETKPRLLWIDAICIDQSNLEERGSQVQKMGQIYKRANRVVVWLGPEADDSTHAMKLIEFLASKVEVDWDALAIKPSLDGADEPHWADCNAVLSLSARDWRALYSLLGRVWFERLWVRQEIVLAQKTVVVSCGTTTILWDDFRNSIYLLHAKPSNSMDQLSSEESTQFFARCQHIYLMANYKSSTATWRMLRNAGPSKCSDPRDKVYANLGLIQESEGDIGLKPNYDQSVREVKIQLVLALLDYHKRLDILRCCELSDERGDLPSWTPNWSISTRFFGFVESDAYAHANAQYLGNGVLRVEGIVGGVLESTRVYQEREYSAHTCSEIYQSVPNSVLDEMDKGGSILIDSFCRTLGGGDFRERQPSAEYFPTWQSSRKTVLEILSTKGKYKKSFDRISLNGVNNYGRGRCFFTTEDGTMGWAPKAARAGDIVCVILGCAVPFVLRKTTEARYLVVGECYMDGIMDGELILGVLPESLRKERYLDRENGKWYLRWIDSVTGEVRHQDPREAKFVKEGESTSQVWIGTSFRNPYLTSDRLKVAGVEIRSFDLV</sequence>
<accession>A0A517KYJ3</accession>
<feature type="region of interest" description="Disordered" evidence="1">
    <location>
        <begin position="350"/>
        <end position="374"/>
    </location>
</feature>
<dbReference type="AlphaFoldDB" id="A0A517KYJ3"/>